<name>A0AAJ1TUN1_9HYPH</name>
<feature type="compositionally biased region" description="Basic and acidic residues" evidence="1">
    <location>
        <begin position="39"/>
        <end position="70"/>
    </location>
</feature>
<dbReference type="Proteomes" id="UP001223420">
    <property type="component" value="Unassembled WGS sequence"/>
</dbReference>
<accession>A0AAJ1TUN1</accession>
<dbReference type="EMBL" id="JAUSWL010000005">
    <property type="protein sequence ID" value="MDQ0544253.1"/>
    <property type="molecule type" value="Genomic_DNA"/>
</dbReference>
<reference evidence="2" key="1">
    <citation type="submission" date="2023-07" db="EMBL/GenBank/DDBJ databases">
        <title>Genomic Encyclopedia of Type Strains, Phase IV (KMG-IV): sequencing the most valuable type-strain genomes for metagenomic binning, comparative biology and taxonomic classification.</title>
        <authorList>
            <person name="Goeker M."/>
        </authorList>
    </citation>
    <scope>NUCLEOTIDE SEQUENCE</scope>
    <source>
        <strain evidence="2">DSM 19569</strain>
    </source>
</reference>
<evidence type="ECO:0000313" key="3">
    <source>
        <dbReference type="Proteomes" id="UP001223420"/>
    </source>
</evidence>
<comment type="caution">
    <text evidence="2">The sequence shown here is derived from an EMBL/GenBank/DDBJ whole genome shotgun (WGS) entry which is preliminary data.</text>
</comment>
<protein>
    <submittedName>
        <fullName evidence="2">Uncharacterized protein</fullName>
    </submittedName>
</protein>
<evidence type="ECO:0000256" key="1">
    <source>
        <dbReference type="SAM" id="MobiDB-lite"/>
    </source>
</evidence>
<dbReference type="RefSeq" id="WP_230365436.1">
    <property type="nucleotide sequence ID" value="NZ_JAJALK010000002.1"/>
</dbReference>
<sequence length="70" mass="7842">MRMPHPYRVRAHLARPDPVQLQFDFGDPGPGAAQPPRPVIDDPHPAESDPTECPERDPTMAAEDRQLSLF</sequence>
<evidence type="ECO:0000313" key="2">
    <source>
        <dbReference type="EMBL" id="MDQ0544253.1"/>
    </source>
</evidence>
<dbReference type="AlphaFoldDB" id="A0AAJ1TUN1"/>
<proteinExistence type="predicted"/>
<gene>
    <name evidence="2" type="ORF">QO001_003187</name>
</gene>
<organism evidence="2 3">
    <name type="scientific">Methylobacterium brachiatum</name>
    <dbReference type="NCBI Taxonomy" id="269660"/>
    <lineage>
        <taxon>Bacteria</taxon>
        <taxon>Pseudomonadati</taxon>
        <taxon>Pseudomonadota</taxon>
        <taxon>Alphaproteobacteria</taxon>
        <taxon>Hyphomicrobiales</taxon>
        <taxon>Methylobacteriaceae</taxon>
        <taxon>Methylobacterium</taxon>
    </lineage>
</organism>
<feature type="region of interest" description="Disordered" evidence="1">
    <location>
        <begin position="23"/>
        <end position="70"/>
    </location>
</feature>